<dbReference type="InterPro" id="IPR013154">
    <property type="entry name" value="ADH-like_N"/>
</dbReference>
<dbReference type="InterPro" id="IPR052711">
    <property type="entry name" value="Zinc_ADH-like"/>
</dbReference>
<dbReference type="KEGG" id="pchm:VFPPC_17597"/>
<dbReference type="InterPro" id="IPR029062">
    <property type="entry name" value="Class_I_gatase-like"/>
</dbReference>
<dbReference type="PANTHER" id="PTHR45033:SF2">
    <property type="entry name" value="ZINC-TYPE ALCOHOL DEHYDROGENASE-LIKE PROTEIN C1773.06C"/>
    <property type="match status" value="1"/>
</dbReference>
<gene>
    <name evidence="2" type="ORF">VFPPC_17597</name>
</gene>
<dbReference type="InterPro" id="IPR019197">
    <property type="entry name" value="Biotin-prot_ligase_N"/>
</dbReference>
<dbReference type="Gene3D" id="3.90.180.10">
    <property type="entry name" value="Medium-chain alcohol dehydrogenases, catalytic domain"/>
    <property type="match status" value="1"/>
</dbReference>
<evidence type="ECO:0000313" key="2">
    <source>
        <dbReference type="EMBL" id="OWT43240.1"/>
    </source>
</evidence>
<dbReference type="Pfam" id="PF00107">
    <property type="entry name" value="ADH_zinc_N"/>
    <property type="match status" value="1"/>
</dbReference>
<dbReference type="CDD" id="cd08276">
    <property type="entry name" value="MDR7"/>
    <property type="match status" value="1"/>
</dbReference>
<dbReference type="SMART" id="SM00829">
    <property type="entry name" value="PKS_ER"/>
    <property type="match status" value="1"/>
</dbReference>
<dbReference type="RefSeq" id="XP_022285681.1">
    <property type="nucleotide sequence ID" value="XM_022429292.1"/>
</dbReference>
<dbReference type="STRING" id="1380566.A0A219AR50"/>
<dbReference type="SUPFAM" id="SSF51735">
    <property type="entry name" value="NAD(P)-binding Rossmann-fold domains"/>
    <property type="match status" value="1"/>
</dbReference>
<dbReference type="Pfam" id="PF08240">
    <property type="entry name" value="ADH_N"/>
    <property type="match status" value="1"/>
</dbReference>
<dbReference type="Proteomes" id="UP000078397">
    <property type="component" value="Unassembled WGS sequence"/>
</dbReference>
<dbReference type="AlphaFoldDB" id="A0A219AR50"/>
<dbReference type="InterPro" id="IPR013149">
    <property type="entry name" value="ADH-like_C"/>
</dbReference>
<protein>
    <submittedName>
        <fullName evidence="2">Alcohol dehydrogenase</fullName>
    </submittedName>
</protein>
<dbReference type="InterPro" id="IPR020843">
    <property type="entry name" value="ER"/>
</dbReference>
<dbReference type="PANTHER" id="PTHR45033">
    <property type="match status" value="1"/>
</dbReference>
<evidence type="ECO:0000313" key="3">
    <source>
        <dbReference type="Proteomes" id="UP000078397"/>
    </source>
</evidence>
<accession>A0A219AR50</accession>
<proteinExistence type="predicted"/>
<dbReference type="GO" id="GO:0016491">
    <property type="term" value="F:oxidoreductase activity"/>
    <property type="evidence" value="ECO:0007669"/>
    <property type="project" value="InterPro"/>
</dbReference>
<dbReference type="EMBL" id="LSBJ02000002">
    <property type="protein sequence ID" value="OWT43240.1"/>
    <property type="molecule type" value="Genomic_DNA"/>
</dbReference>
<name>A0A219AR50_METCM</name>
<organism evidence="2 3">
    <name type="scientific">Pochonia chlamydosporia 170</name>
    <dbReference type="NCBI Taxonomy" id="1380566"/>
    <lineage>
        <taxon>Eukaryota</taxon>
        <taxon>Fungi</taxon>
        <taxon>Dikarya</taxon>
        <taxon>Ascomycota</taxon>
        <taxon>Pezizomycotina</taxon>
        <taxon>Sordariomycetes</taxon>
        <taxon>Hypocreomycetidae</taxon>
        <taxon>Hypocreales</taxon>
        <taxon>Clavicipitaceae</taxon>
        <taxon>Pochonia</taxon>
    </lineage>
</organism>
<sequence length="595" mass="64741">MPRPQALVYRGPASSKGLPEAVAKLLETSPRNFEVRYAGPGEAIQVSYETLSKVDLYAQPGGPDLDDAWAETKAFAPAIRDFVSRGGRYLGFCLGAYLAGHTPGFGLLPRGSDTDAENCQKGAQVTTDEDTIIQVDWNFTTGDKAGQKAKNRWIYFQEGAVIKRFVESDTCFVLGRYSHSGRVASSLNKYGQGWVGLIGPHPEATEEWFYTRKFVDFDILHRMIIASVANNPSRQLHSPVYTWRGQQMVQVTARQAFRRTDDYTPGTRKLKLLSEDLPLPLHPTAVLIKVHAVSLNYRDANIAHGGNPWPVIPNGVPGNDAAGEVLSVGDKVSLVSIGDAVAPITDSAYVTSRSTGRSWLAANEDGTLATHLVFDESQVTRLPAHLDWVQASIIPCAGTTAWSALKGAAIGQTVLIQGTGGVSTFAIKLARASGLRVILTSSSDEKLERMKTQFGQPELETVNYSTTPEWHEEVLRLTNGVGVDIVVENGGSSSLVKSMLCTRRGGIVSQVGYLGGSKPEHLEDFISTIIDRRLNVRGINAGSKDDQDGLMSAVSATKMTFEDILDSVWEFEQAEEAVEYVWQGKQVGKVVIRVV</sequence>
<dbReference type="GeneID" id="28846058"/>
<dbReference type="OrthoDB" id="10250105at2759"/>
<evidence type="ECO:0000259" key="1">
    <source>
        <dbReference type="SMART" id="SM00829"/>
    </source>
</evidence>
<dbReference type="InterPro" id="IPR011032">
    <property type="entry name" value="GroES-like_sf"/>
</dbReference>
<dbReference type="Gene3D" id="3.40.50.720">
    <property type="entry name" value="NAD(P)-binding Rossmann-like Domain"/>
    <property type="match status" value="1"/>
</dbReference>
<dbReference type="InterPro" id="IPR036291">
    <property type="entry name" value="NAD(P)-bd_dom_sf"/>
</dbReference>
<comment type="caution">
    <text evidence="2">The sequence shown here is derived from an EMBL/GenBank/DDBJ whole genome shotgun (WGS) entry which is preliminary data.</text>
</comment>
<dbReference type="Gene3D" id="3.40.50.880">
    <property type="match status" value="1"/>
</dbReference>
<dbReference type="SUPFAM" id="SSF50129">
    <property type="entry name" value="GroES-like"/>
    <property type="match status" value="1"/>
</dbReference>
<keyword evidence="3" id="KW-1185">Reference proteome</keyword>
<dbReference type="Pfam" id="PF09825">
    <property type="entry name" value="BPL_N"/>
    <property type="match status" value="1"/>
</dbReference>
<reference evidence="2 3" key="1">
    <citation type="journal article" date="2016" name="PLoS Pathog.">
        <title>Biosynthesis of antibiotic leucinostatins in bio-control fungus Purpureocillium lilacinum and their inhibition on phytophthora revealed by genome mining.</title>
        <authorList>
            <person name="Wang G."/>
            <person name="Liu Z."/>
            <person name="Lin R."/>
            <person name="Li E."/>
            <person name="Mao Z."/>
            <person name="Ling J."/>
            <person name="Yang Y."/>
            <person name="Yin W.B."/>
            <person name="Xie B."/>
        </authorList>
    </citation>
    <scope>NUCLEOTIDE SEQUENCE [LARGE SCALE GENOMIC DNA]</scope>
    <source>
        <strain evidence="2">170</strain>
    </source>
</reference>
<feature type="domain" description="Enoyl reductase (ER)" evidence="1">
    <location>
        <begin position="266"/>
        <end position="592"/>
    </location>
</feature>
<dbReference type="SUPFAM" id="SSF52317">
    <property type="entry name" value="Class I glutamine amidotransferase-like"/>
    <property type="match status" value="1"/>
</dbReference>